<accession>A0A6M5YUS3</accession>
<gene>
    <name evidence="1" type="ORF">FTUN_5427</name>
</gene>
<proteinExistence type="predicted"/>
<protein>
    <submittedName>
        <fullName evidence="1">Uncharacterized protein</fullName>
    </submittedName>
</protein>
<sequence>MYQVIICTIKSGRVQRKTFENWDAAWQCADLWSAKNTKNRTYSVSVERVAPTVQKQPGRSAGM</sequence>
<dbReference type="KEGG" id="ftj:FTUN_5427"/>
<dbReference type="RefSeq" id="WP_171473144.1">
    <property type="nucleotide sequence ID" value="NZ_CP053452.2"/>
</dbReference>
<keyword evidence="2" id="KW-1185">Reference proteome</keyword>
<dbReference type="Proteomes" id="UP000503447">
    <property type="component" value="Chromosome"/>
</dbReference>
<organism evidence="1 2">
    <name type="scientific">Frigoriglobus tundricola</name>
    <dbReference type="NCBI Taxonomy" id="2774151"/>
    <lineage>
        <taxon>Bacteria</taxon>
        <taxon>Pseudomonadati</taxon>
        <taxon>Planctomycetota</taxon>
        <taxon>Planctomycetia</taxon>
        <taxon>Gemmatales</taxon>
        <taxon>Gemmataceae</taxon>
        <taxon>Frigoriglobus</taxon>
    </lineage>
</organism>
<evidence type="ECO:0000313" key="1">
    <source>
        <dbReference type="EMBL" id="QJW97847.1"/>
    </source>
</evidence>
<dbReference type="EMBL" id="CP053452">
    <property type="protein sequence ID" value="QJW97847.1"/>
    <property type="molecule type" value="Genomic_DNA"/>
</dbReference>
<name>A0A6M5YUS3_9BACT</name>
<evidence type="ECO:0000313" key="2">
    <source>
        <dbReference type="Proteomes" id="UP000503447"/>
    </source>
</evidence>
<dbReference type="AlphaFoldDB" id="A0A6M5YUS3"/>
<reference evidence="2" key="1">
    <citation type="submission" date="2020-05" db="EMBL/GenBank/DDBJ databases">
        <title>Frigoriglobus tundricola gen. nov., sp. nov., a psychrotolerant cellulolytic planctomycete of the family Gemmataceae with two divergent copies of 16S rRNA gene.</title>
        <authorList>
            <person name="Kulichevskaya I.S."/>
            <person name="Ivanova A.A."/>
            <person name="Naumoff D.G."/>
            <person name="Beletsky A.V."/>
            <person name="Rijpstra W.I.C."/>
            <person name="Sinninghe Damste J.S."/>
            <person name="Mardanov A.V."/>
            <person name="Ravin N.V."/>
            <person name="Dedysh S.N."/>
        </authorList>
    </citation>
    <scope>NUCLEOTIDE SEQUENCE [LARGE SCALE GENOMIC DNA]</scope>
    <source>
        <strain evidence="2">PL17</strain>
    </source>
</reference>